<evidence type="ECO:0000313" key="2">
    <source>
        <dbReference type="EMBL" id="APB01733.1"/>
    </source>
</evidence>
<name>A0ABC9YLB3_9NOCA</name>
<dbReference type="AlphaFoldDB" id="A0ABC9YLB3"/>
<dbReference type="InterPro" id="IPR045590">
    <property type="entry name" value="DUF6463"/>
</dbReference>
<protein>
    <submittedName>
        <fullName evidence="3">Uncharacterized protein</fullName>
    </submittedName>
</protein>
<feature type="transmembrane region" description="Helical" evidence="1">
    <location>
        <begin position="100"/>
        <end position="126"/>
    </location>
</feature>
<evidence type="ECO:0000256" key="1">
    <source>
        <dbReference type="SAM" id="Phobius"/>
    </source>
</evidence>
<reference evidence="4" key="1">
    <citation type="submission" date="2015-07" db="EMBL/GenBank/DDBJ databases">
        <title>Nocardia seriolae U-1 whole genome shotgun sequence.</title>
        <authorList>
            <person name="Imajoh M."/>
            <person name="Fukumoto Y."/>
            <person name="Sukeda M."/>
            <person name="Yamane J."/>
            <person name="Yamasaki K."/>
            <person name="Shimizu M."/>
            <person name="Ohnishi K."/>
            <person name="Oshima S."/>
        </authorList>
    </citation>
    <scope>NUCLEOTIDE SEQUENCE [LARGE SCALE GENOMIC DNA]</scope>
    <source>
        <strain evidence="4">U-1</strain>
    </source>
</reference>
<dbReference type="Pfam" id="PF20064">
    <property type="entry name" value="DUF6463"/>
    <property type="match status" value="1"/>
</dbReference>
<reference evidence="3 4" key="2">
    <citation type="journal article" date="2016" name="Genome Announc.">
        <title>Draft Genome Sequence of Erythromycin- and Oxytetracycline-Sensitive Nocardia seriolae Strain U-1 (NBRC 110359).</title>
        <authorList>
            <person name="Imajoh M."/>
            <person name="Sukeda M."/>
            <person name="Shimizu M."/>
            <person name="Yamane J."/>
            <person name="Ohnishi K."/>
            <person name="Oshima S."/>
        </authorList>
    </citation>
    <scope>NUCLEOTIDE SEQUENCE [LARGE SCALE GENOMIC DNA]</scope>
    <source>
        <strain evidence="3 4">U-1</strain>
    </source>
</reference>
<proteinExistence type="predicted"/>
<evidence type="ECO:0000313" key="5">
    <source>
        <dbReference type="Proteomes" id="UP000180166"/>
    </source>
</evidence>
<dbReference type="Proteomes" id="UP000180166">
    <property type="component" value="Chromosome"/>
</dbReference>
<organism evidence="3 4">
    <name type="scientific">Nocardia seriolae</name>
    <dbReference type="NCBI Taxonomy" id="37332"/>
    <lineage>
        <taxon>Bacteria</taxon>
        <taxon>Bacillati</taxon>
        <taxon>Actinomycetota</taxon>
        <taxon>Actinomycetes</taxon>
        <taxon>Mycobacteriales</taxon>
        <taxon>Nocardiaceae</taxon>
        <taxon>Nocardia</taxon>
    </lineage>
</organism>
<keyword evidence="1" id="KW-1133">Transmembrane helix</keyword>
<feature type="transmembrane region" description="Helical" evidence="1">
    <location>
        <begin position="69"/>
        <end position="88"/>
    </location>
</feature>
<dbReference type="KEGG" id="nsr:NS506_07714"/>
<dbReference type="EMBL" id="BBYQ01000005">
    <property type="protein sequence ID" value="GAP26299.1"/>
    <property type="molecule type" value="Genomic_DNA"/>
</dbReference>
<evidence type="ECO:0000313" key="4">
    <source>
        <dbReference type="Proteomes" id="UP000037179"/>
    </source>
</evidence>
<accession>A0ABC9YLB3</accession>
<dbReference type="GeneID" id="93372353"/>
<dbReference type="RefSeq" id="WP_052085966.1">
    <property type="nucleotide sequence ID" value="NZ_AP017900.1"/>
</dbReference>
<dbReference type="Proteomes" id="UP000037179">
    <property type="component" value="Unassembled WGS sequence"/>
</dbReference>
<gene>
    <name evidence="2" type="ORF">NS506_07714</name>
    <name evidence="3" type="ORF">NSK11_contig00005-0027</name>
</gene>
<sequence length="139" mass="15073">MTTVEPIPALRRDPARTRTLWAGRSVIAIGLLHTAYFIPVTRPSWAEWFSGGLSRNTDDSSHAQPLADFWALPGSFVVPLIALGLMITKSAREDREVPRAVGISLGVWSAANFAVLFPSGFVLGLIPAGLLISARRARH</sequence>
<feature type="transmembrane region" description="Helical" evidence="1">
    <location>
        <begin position="21"/>
        <end position="38"/>
    </location>
</feature>
<reference evidence="2 5" key="3">
    <citation type="submission" date="2016-10" db="EMBL/GenBank/DDBJ databases">
        <title>Genome sequence of Nocardia seriolae strain EM150506, isolated from Anguila japonica.</title>
        <authorList>
            <person name="Han H.-J."/>
        </authorList>
    </citation>
    <scope>NUCLEOTIDE SEQUENCE [LARGE SCALE GENOMIC DNA]</scope>
    <source>
        <strain evidence="2 5">EM150506</strain>
    </source>
</reference>
<dbReference type="EMBL" id="CP017839">
    <property type="protein sequence ID" value="APB01733.1"/>
    <property type="molecule type" value="Genomic_DNA"/>
</dbReference>
<evidence type="ECO:0000313" key="3">
    <source>
        <dbReference type="EMBL" id="GAP26299.1"/>
    </source>
</evidence>
<keyword evidence="1" id="KW-0472">Membrane</keyword>
<keyword evidence="4" id="KW-1185">Reference proteome</keyword>
<keyword evidence="1" id="KW-0812">Transmembrane</keyword>